<accession>A0A835RKX0</accession>
<reference evidence="1 2" key="1">
    <citation type="journal article" date="2020" name="Nat. Food">
        <title>A phased Vanilla planifolia genome enables genetic improvement of flavour and production.</title>
        <authorList>
            <person name="Hasing T."/>
            <person name="Tang H."/>
            <person name="Brym M."/>
            <person name="Khazi F."/>
            <person name="Huang T."/>
            <person name="Chambers A.H."/>
        </authorList>
    </citation>
    <scope>NUCLEOTIDE SEQUENCE [LARGE SCALE GENOMIC DNA]</scope>
    <source>
        <tissue evidence="1">Leaf</tissue>
    </source>
</reference>
<proteinExistence type="predicted"/>
<evidence type="ECO:0000313" key="1">
    <source>
        <dbReference type="EMBL" id="KAG0494195.1"/>
    </source>
</evidence>
<organism evidence="1 2">
    <name type="scientific">Vanilla planifolia</name>
    <name type="common">Vanilla</name>
    <dbReference type="NCBI Taxonomy" id="51239"/>
    <lineage>
        <taxon>Eukaryota</taxon>
        <taxon>Viridiplantae</taxon>
        <taxon>Streptophyta</taxon>
        <taxon>Embryophyta</taxon>
        <taxon>Tracheophyta</taxon>
        <taxon>Spermatophyta</taxon>
        <taxon>Magnoliopsida</taxon>
        <taxon>Liliopsida</taxon>
        <taxon>Asparagales</taxon>
        <taxon>Orchidaceae</taxon>
        <taxon>Vanilloideae</taxon>
        <taxon>Vanilleae</taxon>
        <taxon>Vanilla</taxon>
    </lineage>
</organism>
<evidence type="ECO:0000313" key="2">
    <source>
        <dbReference type="Proteomes" id="UP000639772"/>
    </source>
</evidence>
<dbReference type="AlphaFoldDB" id="A0A835RKX0"/>
<dbReference type="Proteomes" id="UP000639772">
    <property type="component" value="Unassembled WGS sequence"/>
</dbReference>
<dbReference type="EMBL" id="JADCNM010000002">
    <property type="protein sequence ID" value="KAG0494195.1"/>
    <property type="molecule type" value="Genomic_DNA"/>
</dbReference>
<name>A0A835RKX0_VANPL</name>
<protein>
    <submittedName>
        <fullName evidence="1">Uncharacterized protein</fullName>
    </submittedName>
</protein>
<comment type="caution">
    <text evidence="1">The sequence shown here is derived from an EMBL/GenBank/DDBJ whole genome shotgun (WGS) entry which is preliminary data.</text>
</comment>
<gene>
    <name evidence="1" type="ORF">HPP92_005189</name>
</gene>
<sequence>MPTSTGSSYNDPYRRSTIYPDRRIQTLLRHWSMHSAAHHTTPTPKARDELTVAGRSSRVICYSDSGSNSAP</sequence>